<protein>
    <submittedName>
        <fullName evidence="3">(pine wood nematode) hypothetical protein</fullName>
    </submittedName>
</protein>
<name>A0A7I8X7F5_BURXY</name>
<gene>
    <name evidence="3" type="ORF">BXYJ_LOCUS13169</name>
</gene>
<evidence type="ECO:0000313" key="3">
    <source>
        <dbReference type="EMBL" id="CAD5233078.1"/>
    </source>
</evidence>
<reference evidence="3" key="1">
    <citation type="submission" date="2020-09" db="EMBL/GenBank/DDBJ databases">
        <authorList>
            <person name="Kikuchi T."/>
        </authorList>
    </citation>
    <scope>NUCLEOTIDE SEQUENCE</scope>
    <source>
        <strain evidence="3">Ka4C1</strain>
    </source>
</reference>
<dbReference type="EMBL" id="CAJFCV020000005">
    <property type="protein sequence ID" value="CAG9126562.1"/>
    <property type="molecule type" value="Genomic_DNA"/>
</dbReference>
<keyword evidence="4" id="KW-1185">Reference proteome</keyword>
<keyword evidence="2" id="KW-0472">Membrane</keyword>
<organism evidence="3 4">
    <name type="scientific">Bursaphelenchus xylophilus</name>
    <name type="common">Pinewood nematode worm</name>
    <name type="synonym">Aphelenchoides xylophilus</name>
    <dbReference type="NCBI Taxonomy" id="6326"/>
    <lineage>
        <taxon>Eukaryota</taxon>
        <taxon>Metazoa</taxon>
        <taxon>Ecdysozoa</taxon>
        <taxon>Nematoda</taxon>
        <taxon>Chromadorea</taxon>
        <taxon>Rhabditida</taxon>
        <taxon>Tylenchina</taxon>
        <taxon>Tylenchomorpha</taxon>
        <taxon>Aphelenchoidea</taxon>
        <taxon>Aphelenchoididae</taxon>
        <taxon>Bursaphelenchus</taxon>
    </lineage>
</organism>
<dbReference type="Proteomes" id="UP000582659">
    <property type="component" value="Unassembled WGS sequence"/>
</dbReference>
<evidence type="ECO:0000256" key="2">
    <source>
        <dbReference type="SAM" id="Phobius"/>
    </source>
</evidence>
<evidence type="ECO:0000256" key="1">
    <source>
        <dbReference type="SAM" id="MobiDB-lite"/>
    </source>
</evidence>
<feature type="compositionally biased region" description="Polar residues" evidence="1">
    <location>
        <begin position="190"/>
        <end position="204"/>
    </location>
</feature>
<proteinExistence type="predicted"/>
<feature type="transmembrane region" description="Helical" evidence="2">
    <location>
        <begin position="29"/>
        <end position="52"/>
    </location>
</feature>
<evidence type="ECO:0000313" key="4">
    <source>
        <dbReference type="Proteomes" id="UP000659654"/>
    </source>
</evidence>
<dbReference type="EMBL" id="CAJFDI010000005">
    <property type="protein sequence ID" value="CAD5233078.1"/>
    <property type="molecule type" value="Genomic_DNA"/>
</dbReference>
<keyword evidence="2" id="KW-1133">Transmembrane helix</keyword>
<dbReference type="AlphaFoldDB" id="A0A7I8X7F5"/>
<comment type="caution">
    <text evidence="3">The sequence shown here is derived from an EMBL/GenBank/DDBJ whole genome shotgun (WGS) entry which is preliminary data.</text>
</comment>
<keyword evidence="2" id="KW-0812">Transmembrane</keyword>
<feature type="region of interest" description="Disordered" evidence="1">
    <location>
        <begin position="168"/>
        <end position="204"/>
    </location>
</feature>
<dbReference type="Proteomes" id="UP000659654">
    <property type="component" value="Unassembled WGS sequence"/>
</dbReference>
<accession>A0A7I8X7F5</accession>
<sequence length="204" mass="22629">MSVYTADEEFEHVQLFFLLPQELRQHSHFVVIGLICLIVAVNALVAVLLIVFSIMKRSSVPSEEYLKKLEERGKEEDAERLKKFRKGKLKKDEIHIRQDIREFVSDGEAQPDVETKAMEPDTTSNVAHDVTGATTLFFRQTAVIISRPILGCNQRLPWLRSRLLAPALSGSGSEPGARAGAGNLGVGSGSRAQSRTQASQRSEK</sequence>